<dbReference type="SMART" id="SM00326">
    <property type="entry name" value="SH3"/>
    <property type="match status" value="1"/>
</dbReference>
<dbReference type="CDD" id="cd11877">
    <property type="entry name" value="SH3_PIX"/>
    <property type="match status" value="1"/>
</dbReference>
<dbReference type="SUPFAM" id="SSF50729">
    <property type="entry name" value="PH domain-like"/>
    <property type="match status" value="1"/>
</dbReference>
<dbReference type="Gene3D" id="1.20.5.390">
    <property type="entry name" value="L1 transposable element, trimerization domain"/>
    <property type="match status" value="1"/>
</dbReference>
<dbReference type="Pfam" id="PF00621">
    <property type="entry name" value="RhoGEF"/>
    <property type="match status" value="1"/>
</dbReference>
<dbReference type="FunFam" id="2.30.30.40:FF:000072">
    <property type="entry name" value="Unconventional Myosin IB"/>
    <property type="match status" value="1"/>
</dbReference>
<dbReference type="FunFam" id="1.20.900.10:FF:000016">
    <property type="entry name" value="Rho guanine nucleotide exchange factor 6"/>
    <property type="match status" value="1"/>
</dbReference>
<evidence type="ECO:0000313" key="8">
    <source>
        <dbReference type="Proteomes" id="UP000694844"/>
    </source>
</evidence>
<dbReference type="PROSITE" id="PS50002">
    <property type="entry name" value="SH3"/>
    <property type="match status" value="1"/>
</dbReference>
<dbReference type="SMART" id="SM00325">
    <property type="entry name" value="RhoGEF"/>
    <property type="match status" value="1"/>
</dbReference>
<dbReference type="Gene3D" id="2.30.30.40">
    <property type="entry name" value="SH3 Domains"/>
    <property type="match status" value="1"/>
</dbReference>
<proteinExistence type="predicted"/>
<dbReference type="Pfam" id="PF07653">
    <property type="entry name" value="SH3_2"/>
    <property type="match status" value="1"/>
</dbReference>
<feature type="compositionally biased region" description="Polar residues" evidence="4">
    <location>
        <begin position="545"/>
        <end position="565"/>
    </location>
</feature>
<feature type="coiled-coil region" evidence="3">
    <location>
        <begin position="752"/>
        <end position="793"/>
    </location>
</feature>
<keyword evidence="1 2" id="KW-0728">SH3 domain</keyword>
<dbReference type="InterPro" id="IPR036028">
    <property type="entry name" value="SH3-like_dom_sf"/>
</dbReference>
<dbReference type="InterPro" id="IPR032409">
    <property type="entry name" value="GEF6/7_CC"/>
</dbReference>
<dbReference type="InterPro" id="IPR001452">
    <property type="entry name" value="SH3_domain"/>
</dbReference>
<dbReference type="CDD" id="cd00160">
    <property type="entry name" value="RhoGEF"/>
    <property type="match status" value="1"/>
</dbReference>
<dbReference type="RefSeq" id="XP_022339126.1">
    <property type="nucleotide sequence ID" value="XM_022483418.1"/>
</dbReference>
<dbReference type="OrthoDB" id="443981at2759"/>
<dbReference type="InterPro" id="IPR035899">
    <property type="entry name" value="DBL_dom_sf"/>
</dbReference>
<dbReference type="Pfam" id="PF16523">
    <property type="entry name" value="betaPIX_CC"/>
    <property type="match status" value="1"/>
</dbReference>
<accession>A0A8B8EHK9</accession>
<dbReference type="InterPro" id="IPR001849">
    <property type="entry name" value="PH_domain"/>
</dbReference>
<dbReference type="InterPro" id="IPR011993">
    <property type="entry name" value="PH-like_dom_sf"/>
</dbReference>
<feature type="domain" description="DH" evidence="7">
    <location>
        <begin position="234"/>
        <end position="413"/>
    </location>
</feature>
<dbReference type="GO" id="GO:0005085">
    <property type="term" value="F:guanyl-nucleotide exchange factor activity"/>
    <property type="evidence" value="ECO:0007669"/>
    <property type="project" value="InterPro"/>
</dbReference>
<dbReference type="InterPro" id="IPR000219">
    <property type="entry name" value="DH_dom"/>
</dbReference>
<reference evidence="9" key="1">
    <citation type="submission" date="2025-08" db="UniProtKB">
        <authorList>
            <consortium name="RefSeq"/>
        </authorList>
    </citation>
    <scope>IDENTIFICATION</scope>
    <source>
        <tissue evidence="9">Whole sample</tissue>
    </source>
</reference>
<evidence type="ECO:0000259" key="6">
    <source>
        <dbReference type="PROSITE" id="PS50003"/>
    </source>
</evidence>
<dbReference type="PROSITE" id="PS50003">
    <property type="entry name" value="PH_DOMAIN"/>
    <property type="match status" value="1"/>
</dbReference>
<dbReference type="SUPFAM" id="SSF48065">
    <property type="entry name" value="DBL homology domain (DH-domain)"/>
    <property type="match status" value="1"/>
</dbReference>
<dbReference type="AlphaFoldDB" id="A0A8B8EHK9"/>
<sequence>MASESHFKKKTRSQELSEDFDVIVNEINDFIAILEEQGHKPSERLPLDTGQIEPDFDSESSSLSLSPRNTVIHIEDTDLFRQQQENSEPIYESFDEVQECPYESIQNVRPKPKAIATANLIPQAYKPIPKPKPLNLRRMGEPGHPPKRVKAIHNFKGTNNDELCLMKGDIITVSQTMDGGWWEGTLNGKTGWFPSNYVKELKADIVTQDIPGKRQSGAVKGDVQVYKRESMQYYHNVVLQNVIETEKTHVQELTTVLQTYIQPTHNSSILTPTEYSELIGNLEEILAFQNTFLSAIEECMKQTPHQRRVGGVFLKYAPRVKELYMAYSANHPKAAAILQNKRDELNKFMESIGATKGTMTLTTNLYKPFTRLDKYPSLLKELERHIEESHIDRGDTQRAIYVYKEIANACMEIRKCKEMEYEILTSSIKGWSGEEIAKLGEVVRLSQVQVTSLSGDKHDRIFVLFPSLLVMLSMSPRLSGYQYEGKLPLSGMTVSIIDDEEMECSFEISGNMIEKMVVTCGSPVDASGWVEALGKDQAQVTVMNGPSTKSQNTQENRLLPNSNTPDVDMAKQITTYGEISTCQPSISLLTPAKTALVTHSTWTTSCLRPSPPLRQHLPCKEDLVRSPRMGRKPVRRKPVRTHSQDEYDYKYKWRQYDPRTMEEDALILKVIEAYCTSAKTRHTVNSSLPKESVNIVKPLQSEGSGTPSVIRRDVGIQAFVTSPHVLMPEEEKIIIDDGDPSNLQEKTLVDTVYSLKDQVRLLEQEHKKMKRDLEDEQKARRRLESSIKKVIKNNNLVWEETPT</sequence>
<dbReference type="Proteomes" id="UP000694844">
    <property type="component" value="Chromosome 5"/>
</dbReference>
<dbReference type="PANTHER" id="PTHR46026:SF1">
    <property type="entry name" value="RHO-TYPE GUANINE NUCLEOTIDE EXCHANGE FACTOR, ISOFORM F"/>
    <property type="match status" value="1"/>
</dbReference>
<dbReference type="Pfam" id="PF16614">
    <property type="entry name" value="RhoGEF67_u2"/>
    <property type="match status" value="1"/>
</dbReference>
<dbReference type="PRINTS" id="PR00452">
    <property type="entry name" value="SH3DOMAIN"/>
</dbReference>
<feature type="region of interest" description="Disordered" evidence="4">
    <location>
        <begin position="38"/>
        <end position="64"/>
    </location>
</feature>
<dbReference type="GO" id="GO:0005737">
    <property type="term" value="C:cytoplasm"/>
    <property type="evidence" value="ECO:0007669"/>
    <property type="project" value="TreeGrafter"/>
</dbReference>
<dbReference type="Gene3D" id="2.30.29.30">
    <property type="entry name" value="Pleckstrin-homology domain (PH domain)/Phosphotyrosine-binding domain (PTB)"/>
    <property type="match status" value="1"/>
</dbReference>
<gene>
    <name evidence="9" type="primary">LOC111134423</name>
</gene>
<dbReference type="Gene3D" id="1.20.900.10">
    <property type="entry name" value="Dbl homology (DH) domain"/>
    <property type="match status" value="1"/>
</dbReference>
<evidence type="ECO:0000256" key="2">
    <source>
        <dbReference type="PROSITE-ProRule" id="PRU00192"/>
    </source>
</evidence>
<dbReference type="PANTHER" id="PTHR46026">
    <property type="entry name" value="RHO-TYPE GUANINE NUCLEOTIDE EXCHANGE FACTOR, ISOFORM F"/>
    <property type="match status" value="1"/>
</dbReference>
<feature type="domain" description="PH" evidence="6">
    <location>
        <begin position="435"/>
        <end position="538"/>
    </location>
</feature>
<dbReference type="SMART" id="SM00233">
    <property type="entry name" value="PH"/>
    <property type="match status" value="1"/>
</dbReference>
<organism evidence="8 9">
    <name type="scientific">Crassostrea virginica</name>
    <name type="common">Eastern oyster</name>
    <dbReference type="NCBI Taxonomy" id="6565"/>
    <lineage>
        <taxon>Eukaryota</taxon>
        <taxon>Metazoa</taxon>
        <taxon>Spiralia</taxon>
        <taxon>Lophotrochozoa</taxon>
        <taxon>Mollusca</taxon>
        <taxon>Bivalvia</taxon>
        <taxon>Autobranchia</taxon>
        <taxon>Pteriomorphia</taxon>
        <taxon>Ostreida</taxon>
        <taxon>Ostreoidea</taxon>
        <taxon>Ostreidae</taxon>
        <taxon>Crassostrea</taxon>
    </lineage>
</organism>
<evidence type="ECO:0000259" key="5">
    <source>
        <dbReference type="PROSITE" id="PS50002"/>
    </source>
</evidence>
<keyword evidence="8" id="KW-1185">Reference proteome</keyword>
<evidence type="ECO:0000256" key="4">
    <source>
        <dbReference type="SAM" id="MobiDB-lite"/>
    </source>
</evidence>
<evidence type="ECO:0000256" key="3">
    <source>
        <dbReference type="SAM" id="Coils"/>
    </source>
</evidence>
<evidence type="ECO:0000259" key="7">
    <source>
        <dbReference type="PROSITE" id="PS50010"/>
    </source>
</evidence>
<evidence type="ECO:0000256" key="1">
    <source>
        <dbReference type="ARBA" id="ARBA00022443"/>
    </source>
</evidence>
<name>A0A8B8EHK9_CRAVI</name>
<dbReference type="SUPFAM" id="SSF50044">
    <property type="entry name" value="SH3-domain"/>
    <property type="match status" value="1"/>
</dbReference>
<feature type="domain" description="SH3" evidence="5">
    <location>
        <begin position="144"/>
        <end position="203"/>
    </location>
</feature>
<dbReference type="PROSITE" id="PS50010">
    <property type="entry name" value="DH_2"/>
    <property type="match status" value="1"/>
</dbReference>
<evidence type="ECO:0000313" key="9">
    <source>
        <dbReference type="RefSeq" id="XP_022339126.1"/>
    </source>
</evidence>
<dbReference type="GeneID" id="111134423"/>
<feature type="region of interest" description="Disordered" evidence="4">
    <location>
        <begin position="545"/>
        <end position="566"/>
    </location>
</feature>
<protein>
    <submittedName>
        <fullName evidence="9">Rho guanine nucleotide exchange factor 7-like isoform X8</fullName>
    </submittedName>
</protein>
<keyword evidence="3" id="KW-0175">Coiled coil</keyword>